<feature type="transmembrane region" description="Helical" evidence="5">
    <location>
        <begin position="56"/>
        <end position="73"/>
    </location>
</feature>
<dbReference type="AlphaFoldDB" id="A0A1H3Y2K5"/>
<dbReference type="OrthoDB" id="9814143at2"/>
<organism evidence="7 8">
    <name type="scientific">Bizionia paragorgiae</name>
    <dbReference type="NCBI Taxonomy" id="283786"/>
    <lineage>
        <taxon>Bacteria</taxon>
        <taxon>Pseudomonadati</taxon>
        <taxon>Bacteroidota</taxon>
        <taxon>Flavobacteriia</taxon>
        <taxon>Flavobacteriales</taxon>
        <taxon>Flavobacteriaceae</taxon>
        <taxon>Bizionia</taxon>
    </lineage>
</organism>
<reference evidence="7 8" key="1">
    <citation type="submission" date="2016-10" db="EMBL/GenBank/DDBJ databases">
        <authorList>
            <person name="de Groot N.N."/>
        </authorList>
    </citation>
    <scope>NUCLEOTIDE SEQUENCE [LARGE SCALE GENOMIC DNA]</scope>
    <source>
        <strain evidence="7 8">DSM 23842</strain>
    </source>
</reference>
<evidence type="ECO:0000256" key="1">
    <source>
        <dbReference type="ARBA" id="ARBA00004141"/>
    </source>
</evidence>
<evidence type="ECO:0000313" key="8">
    <source>
        <dbReference type="Proteomes" id="UP000198846"/>
    </source>
</evidence>
<sequence>MKEFQIETAQNVAISQNAAPVLDRMLGYIIDSCVIFFYGFAAFLLLIALDLDMRDAWAIYLLVSLPAFLYYVLLETFWDGLTVGKHVLKTRVVKLDGSKPGFANYFVRWILRVVDVVLTSGALAVVIILIKGNGQRLGDIAAGTTVISEKRRININDTILKELPIDYKPKYPQVTLFSDSEMQIIKNVYDQALKKKQHNVINKLYERLIAVMKLEPNEQPIDFINTVIKDYNYYTQNT</sequence>
<evidence type="ECO:0000256" key="4">
    <source>
        <dbReference type="ARBA" id="ARBA00023136"/>
    </source>
</evidence>
<protein>
    <submittedName>
        <fullName evidence="7">Uncharacterized membrane protein YckC, RDD family</fullName>
    </submittedName>
</protein>
<dbReference type="PANTHER" id="PTHR38480">
    <property type="entry name" value="SLR0254 PROTEIN"/>
    <property type="match status" value="1"/>
</dbReference>
<feature type="transmembrane region" description="Helical" evidence="5">
    <location>
        <begin position="25"/>
        <end position="49"/>
    </location>
</feature>
<evidence type="ECO:0000259" key="6">
    <source>
        <dbReference type="Pfam" id="PF06271"/>
    </source>
</evidence>
<comment type="subcellular location">
    <subcellularLocation>
        <location evidence="1">Membrane</location>
        <topology evidence="1">Multi-pass membrane protein</topology>
    </subcellularLocation>
</comment>
<dbReference type="PANTHER" id="PTHR38480:SF1">
    <property type="entry name" value="SLR0254 PROTEIN"/>
    <property type="match status" value="1"/>
</dbReference>
<accession>A0A1H3Y2K5</accession>
<dbReference type="Pfam" id="PF06271">
    <property type="entry name" value="RDD"/>
    <property type="match status" value="1"/>
</dbReference>
<dbReference type="EMBL" id="FNQK01000006">
    <property type="protein sequence ID" value="SEA05879.1"/>
    <property type="molecule type" value="Genomic_DNA"/>
</dbReference>
<dbReference type="InterPro" id="IPR010432">
    <property type="entry name" value="RDD"/>
</dbReference>
<evidence type="ECO:0000256" key="3">
    <source>
        <dbReference type="ARBA" id="ARBA00022989"/>
    </source>
</evidence>
<keyword evidence="3 5" id="KW-1133">Transmembrane helix</keyword>
<evidence type="ECO:0000256" key="5">
    <source>
        <dbReference type="SAM" id="Phobius"/>
    </source>
</evidence>
<dbReference type="GO" id="GO:0016020">
    <property type="term" value="C:membrane"/>
    <property type="evidence" value="ECO:0007669"/>
    <property type="project" value="UniProtKB-SubCell"/>
</dbReference>
<keyword evidence="8" id="KW-1185">Reference proteome</keyword>
<evidence type="ECO:0000313" key="7">
    <source>
        <dbReference type="EMBL" id="SEA05879.1"/>
    </source>
</evidence>
<dbReference type="RefSeq" id="WP_092133317.1">
    <property type="nucleotide sequence ID" value="NZ_FNQK01000006.1"/>
</dbReference>
<feature type="domain" description="RDD" evidence="6">
    <location>
        <begin position="19"/>
        <end position="143"/>
    </location>
</feature>
<dbReference type="Proteomes" id="UP000198846">
    <property type="component" value="Unassembled WGS sequence"/>
</dbReference>
<keyword evidence="4 5" id="KW-0472">Membrane</keyword>
<feature type="transmembrane region" description="Helical" evidence="5">
    <location>
        <begin position="109"/>
        <end position="130"/>
    </location>
</feature>
<keyword evidence="2 5" id="KW-0812">Transmembrane</keyword>
<gene>
    <name evidence="7" type="ORF">SAMN04487990_10626</name>
</gene>
<evidence type="ECO:0000256" key="2">
    <source>
        <dbReference type="ARBA" id="ARBA00022692"/>
    </source>
</evidence>
<dbReference type="STRING" id="283786.SAMN04487990_10626"/>
<name>A0A1H3Y2K5_BIZPA</name>
<proteinExistence type="predicted"/>